<evidence type="ECO:0000256" key="1">
    <source>
        <dbReference type="SAM" id="MobiDB-lite"/>
    </source>
</evidence>
<accession>A0A1G4B210</accession>
<evidence type="ECO:0000313" key="2">
    <source>
        <dbReference type="EMBL" id="OHE95450.1"/>
    </source>
</evidence>
<dbReference type="RefSeq" id="XP_022472612.1">
    <property type="nucleotide sequence ID" value="XM_022620951.1"/>
</dbReference>
<comment type="caution">
    <text evidence="2">The sequence shown here is derived from an EMBL/GenBank/DDBJ whole genome shotgun (WGS) entry which is preliminary data.</text>
</comment>
<dbReference type="GeneID" id="34562461"/>
<feature type="compositionally biased region" description="Basic and acidic residues" evidence="1">
    <location>
        <begin position="54"/>
        <end position="63"/>
    </location>
</feature>
<evidence type="ECO:0000313" key="3">
    <source>
        <dbReference type="Proteomes" id="UP000176998"/>
    </source>
</evidence>
<keyword evidence="3" id="KW-1185">Reference proteome</keyword>
<dbReference type="EMBL" id="MJBS01000083">
    <property type="protein sequence ID" value="OHE95450.1"/>
    <property type="molecule type" value="Genomic_DNA"/>
</dbReference>
<dbReference type="AlphaFoldDB" id="A0A1G4B210"/>
<proteinExistence type="predicted"/>
<feature type="compositionally biased region" description="Acidic residues" evidence="1">
    <location>
        <begin position="42"/>
        <end position="53"/>
    </location>
</feature>
<protein>
    <submittedName>
        <fullName evidence="2">Uncharacterized protein</fullName>
    </submittedName>
</protein>
<organism evidence="2 3">
    <name type="scientific">Colletotrichum orchidophilum</name>
    <dbReference type="NCBI Taxonomy" id="1209926"/>
    <lineage>
        <taxon>Eukaryota</taxon>
        <taxon>Fungi</taxon>
        <taxon>Dikarya</taxon>
        <taxon>Ascomycota</taxon>
        <taxon>Pezizomycotina</taxon>
        <taxon>Sordariomycetes</taxon>
        <taxon>Hypocreomycetidae</taxon>
        <taxon>Glomerellales</taxon>
        <taxon>Glomerellaceae</taxon>
        <taxon>Colletotrichum</taxon>
    </lineage>
</organism>
<dbReference type="Proteomes" id="UP000176998">
    <property type="component" value="Unassembled WGS sequence"/>
</dbReference>
<reference evidence="2 3" key="1">
    <citation type="submission" date="2016-09" db="EMBL/GenBank/DDBJ databases">
        <authorList>
            <person name="Capua I."/>
            <person name="De Benedictis P."/>
            <person name="Joannis T."/>
            <person name="Lombin L.H."/>
            <person name="Cattoli G."/>
        </authorList>
    </citation>
    <scope>NUCLEOTIDE SEQUENCE [LARGE SCALE GENOMIC DNA]</scope>
    <source>
        <strain evidence="2 3">IMI 309357</strain>
    </source>
</reference>
<feature type="region of interest" description="Disordered" evidence="1">
    <location>
        <begin position="16"/>
        <end position="66"/>
    </location>
</feature>
<sequence length="118" mass="13883">MDIAWRRWYPASLVEQRSGMRTQQQQQQQPAYGNDSTGRDVVEEEEEEEEEDQGRDTWPEKNHPSFGSAAWASWNEGWRTLDVRCIIYLQHKVPLASSFPLLLGLPQFFRAGRRDMDR</sequence>
<gene>
    <name evidence="2" type="ORF">CORC01_09322</name>
</gene>
<name>A0A1G4B210_9PEZI</name>